<dbReference type="AlphaFoldDB" id="A0A9Q8T0N6"/>
<protein>
    <submittedName>
        <fullName evidence="2">Uncharacterized protein</fullName>
    </submittedName>
</protein>
<evidence type="ECO:0000313" key="2">
    <source>
        <dbReference type="EMBL" id="UQC87089.1"/>
    </source>
</evidence>
<reference evidence="2" key="1">
    <citation type="journal article" date="2021" name="Mol. Plant Microbe Interact.">
        <title>Complete Genome Sequence of the Plant-Pathogenic Fungus Colletotrichum lupini.</title>
        <authorList>
            <person name="Baroncelli R."/>
            <person name="Pensec F."/>
            <person name="Da Lio D."/>
            <person name="Boufleur T."/>
            <person name="Vicente I."/>
            <person name="Sarrocco S."/>
            <person name="Picot A."/>
            <person name="Baraldi E."/>
            <person name="Sukno S."/>
            <person name="Thon M."/>
            <person name="Le Floch G."/>
        </authorList>
    </citation>
    <scope>NUCLEOTIDE SEQUENCE</scope>
    <source>
        <strain evidence="2">IMI 504893</strain>
    </source>
</reference>
<keyword evidence="3" id="KW-1185">Reference proteome</keyword>
<dbReference type="KEGG" id="clup:CLUP02_12591"/>
<accession>A0A9Q8T0N6</accession>
<organism evidence="2 3">
    <name type="scientific">Colletotrichum lupini</name>
    <dbReference type="NCBI Taxonomy" id="145971"/>
    <lineage>
        <taxon>Eukaryota</taxon>
        <taxon>Fungi</taxon>
        <taxon>Dikarya</taxon>
        <taxon>Ascomycota</taxon>
        <taxon>Pezizomycotina</taxon>
        <taxon>Sordariomycetes</taxon>
        <taxon>Hypocreomycetidae</taxon>
        <taxon>Glomerellales</taxon>
        <taxon>Glomerellaceae</taxon>
        <taxon>Colletotrichum</taxon>
        <taxon>Colletotrichum acutatum species complex</taxon>
    </lineage>
</organism>
<dbReference type="GeneID" id="73346565"/>
<dbReference type="RefSeq" id="XP_049148700.1">
    <property type="nucleotide sequence ID" value="XM_049291555.1"/>
</dbReference>
<name>A0A9Q8T0N6_9PEZI</name>
<feature type="region of interest" description="Disordered" evidence="1">
    <location>
        <begin position="134"/>
        <end position="161"/>
    </location>
</feature>
<sequence>MNSPVLQPAACLNLVQVLKALPKQKLLLLPFSRFWFYPVPVAVSLPSSEDLKCLSTSRFAPSILRVPRPPWAVADFKTTTKKKYYPSPVNRFVVFSKAGQAFGSTARGRALPSSPEQSNASCIRRQPCPTSLVHGLPPPKEQSPSQLRQSALPCSRSSLPPPHAAEPLDGLRLCNPNHCRYLLLLCRPHQFGLTIVSPPTDPTTLISRILPDDFWTVSYPASPLLP</sequence>
<proteinExistence type="predicted"/>
<evidence type="ECO:0000256" key="1">
    <source>
        <dbReference type="SAM" id="MobiDB-lite"/>
    </source>
</evidence>
<dbReference type="Proteomes" id="UP000830671">
    <property type="component" value="Chromosome 6"/>
</dbReference>
<gene>
    <name evidence="2" type="ORF">CLUP02_12591</name>
</gene>
<dbReference type="EMBL" id="CP019478">
    <property type="protein sequence ID" value="UQC87089.1"/>
    <property type="molecule type" value="Genomic_DNA"/>
</dbReference>
<evidence type="ECO:0000313" key="3">
    <source>
        <dbReference type="Proteomes" id="UP000830671"/>
    </source>
</evidence>